<feature type="non-terminal residue" evidence="1">
    <location>
        <position position="1"/>
    </location>
</feature>
<gene>
    <name evidence="1" type="ORF">RFULGI_LOCUS15421</name>
</gene>
<name>A0A9N9JD17_9GLOM</name>
<reference evidence="1" key="1">
    <citation type="submission" date="2021-06" db="EMBL/GenBank/DDBJ databases">
        <authorList>
            <person name="Kallberg Y."/>
            <person name="Tangrot J."/>
            <person name="Rosling A."/>
        </authorList>
    </citation>
    <scope>NUCLEOTIDE SEQUENCE</scope>
    <source>
        <strain evidence="1">IN212</strain>
    </source>
</reference>
<dbReference type="EMBL" id="CAJVPZ010049393">
    <property type="protein sequence ID" value="CAG8775802.1"/>
    <property type="molecule type" value="Genomic_DNA"/>
</dbReference>
<comment type="caution">
    <text evidence="1">The sequence shown here is derived from an EMBL/GenBank/DDBJ whole genome shotgun (WGS) entry which is preliminary data.</text>
</comment>
<evidence type="ECO:0000313" key="1">
    <source>
        <dbReference type="EMBL" id="CAG8775802.1"/>
    </source>
</evidence>
<organism evidence="1 2">
    <name type="scientific">Racocetra fulgida</name>
    <dbReference type="NCBI Taxonomy" id="60492"/>
    <lineage>
        <taxon>Eukaryota</taxon>
        <taxon>Fungi</taxon>
        <taxon>Fungi incertae sedis</taxon>
        <taxon>Mucoromycota</taxon>
        <taxon>Glomeromycotina</taxon>
        <taxon>Glomeromycetes</taxon>
        <taxon>Diversisporales</taxon>
        <taxon>Gigasporaceae</taxon>
        <taxon>Racocetra</taxon>
    </lineage>
</organism>
<protein>
    <submittedName>
        <fullName evidence="1">9747_t:CDS:1</fullName>
    </submittedName>
</protein>
<dbReference type="Proteomes" id="UP000789396">
    <property type="component" value="Unassembled WGS sequence"/>
</dbReference>
<dbReference type="AlphaFoldDB" id="A0A9N9JD17"/>
<proteinExistence type="predicted"/>
<keyword evidence="2" id="KW-1185">Reference proteome</keyword>
<sequence>HFVLQEKVMPDANIIQELLQDIITEEMLQVEPIEEVALTQEWNAE</sequence>
<feature type="non-terminal residue" evidence="1">
    <location>
        <position position="45"/>
    </location>
</feature>
<evidence type="ECO:0000313" key="2">
    <source>
        <dbReference type="Proteomes" id="UP000789396"/>
    </source>
</evidence>
<accession>A0A9N9JD17</accession>